<gene>
    <name evidence="2" type="ORF">FRX31_023156</name>
</gene>
<dbReference type="InterPro" id="IPR013187">
    <property type="entry name" value="F-box-assoc_dom_typ3"/>
</dbReference>
<proteinExistence type="predicted"/>
<evidence type="ECO:0000313" key="2">
    <source>
        <dbReference type="EMBL" id="KAF5187255.1"/>
    </source>
</evidence>
<dbReference type="Proteomes" id="UP000554482">
    <property type="component" value="Unassembled WGS sequence"/>
</dbReference>
<organism evidence="2 3">
    <name type="scientific">Thalictrum thalictroides</name>
    <name type="common">Rue-anemone</name>
    <name type="synonym">Anemone thalictroides</name>
    <dbReference type="NCBI Taxonomy" id="46969"/>
    <lineage>
        <taxon>Eukaryota</taxon>
        <taxon>Viridiplantae</taxon>
        <taxon>Streptophyta</taxon>
        <taxon>Embryophyta</taxon>
        <taxon>Tracheophyta</taxon>
        <taxon>Spermatophyta</taxon>
        <taxon>Magnoliopsida</taxon>
        <taxon>Ranunculales</taxon>
        <taxon>Ranunculaceae</taxon>
        <taxon>Thalictroideae</taxon>
        <taxon>Thalictrum</taxon>
    </lineage>
</organism>
<dbReference type="InterPro" id="IPR001810">
    <property type="entry name" value="F-box_dom"/>
</dbReference>
<dbReference type="InterPro" id="IPR017451">
    <property type="entry name" value="F-box-assoc_interact_dom"/>
</dbReference>
<dbReference type="PANTHER" id="PTHR31672:SF13">
    <property type="entry name" value="F-BOX PROTEIN CPR30-LIKE"/>
    <property type="match status" value="1"/>
</dbReference>
<comment type="caution">
    <text evidence="2">The sequence shown here is derived from an EMBL/GenBank/DDBJ whole genome shotgun (WGS) entry which is preliminary data.</text>
</comment>
<dbReference type="EMBL" id="JABWDY010028238">
    <property type="protein sequence ID" value="KAF5187255.1"/>
    <property type="molecule type" value="Genomic_DNA"/>
</dbReference>
<dbReference type="Pfam" id="PF00646">
    <property type="entry name" value="F-box"/>
    <property type="match status" value="1"/>
</dbReference>
<sequence length="415" mass="46997">MERLTPDLILDVFSRLPLIFLIRARCVSKSWHTIVSDPILSTLRIQLSLTTNILTDAIVLTCSNDIPGNQLYFVEGEPNYPIVKKIDLSFIYGTGQFLLSVVGVCNGLLCLTTYPTFPGRSFMDTIDTLKYICLLNPITGEHKQLPIFDRPSCFMSNMTSLCCFGVNYSQPMRILTSLCCFGFDGSQRVFKVAIFVFYGNHSRDVTSSAVDAFKDMTTEMYVYTLGSSNLWRKTVGNVPTMLYYYHANASNVFASGSLHWISATPVNSSEFKRHIVSFNLGYENFSVIKPPEVVVVERSVNCYALAVLENCLSWVDVNHEDFVDIWLRRSDNGVESWIKHFSLQKELIAPCFYGIVQPIKLRENGDLLLLHSGHFIVYNAQRNMCEFIEIYEDPRVMGSAVEAFPYVGSFISCLQ</sequence>
<dbReference type="AlphaFoldDB" id="A0A7J6VSQ6"/>
<dbReference type="PANTHER" id="PTHR31672">
    <property type="entry name" value="BNACNNG10540D PROTEIN"/>
    <property type="match status" value="1"/>
</dbReference>
<dbReference type="NCBIfam" id="TIGR01640">
    <property type="entry name" value="F_box_assoc_1"/>
    <property type="match status" value="1"/>
</dbReference>
<dbReference type="InterPro" id="IPR036047">
    <property type="entry name" value="F-box-like_dom_sf"/>
</dbReference>
<dbReference type="OrthoDB" id="5319261at2759"/>
<name>A0A7J6VSQ6_THATH</name>
<dbReference type="SUPFAM" id="SSF81383">
    <property type="entry name" value="F-box domain"/>
    <property type="match status" value="1"/>
</dbReference>
<dbReference type="Pfam" id="PF08268">
    <property type="entry name" value="FBA_3"/>
    <property type="match status" value="1"/>
</dbReference>
<reference evidence="2 3" key="1">
    <citation type="submission" date="2020-06" db="EMBL/GenBank/DDBJ databases">
        <title>Transcriptomic and genomic resources for Thalictrum thalictroides and T. hernandezii: Facilitating candidate gene discovery in an emerging model plant lineage.</title>
        <authorList>
            <person name="Arias T."/>
            <person name="Riano-Pachon D.M."/>
            <person name="Di Stilio V.S."/>
        </authorList>
    </citation>
    <scope>NUCLEOTIDE SEQUENCE [LARGE SCALE GENOMIC DNA]</scope>
    <source>
        <strain evidence="3">cv. WT478/WT964</strain>
        <tissue evidence="2">Leaves</tissue>
    </source>
</reference>
<evidence type="ECO:0000259" key="1">
    <source>
        <dbReference type="SMART" id="SM00256"/>
    </source>
</evidence>
<dbReference type="SMART" id="SM00256">
    <property type="entry name" value="FBOX"/>
    <property type="match status" value="1"/>
</dbReference>
<dbReference type="InterPro" id="IPR050796">
    <property type="entry name" value="SCF_F-box_component"/>
</dbReference>
<evidence type="ECO:0000313" key="3">
    <source>
        <dbReference type="Proteomes" id="UP000554482"/>
    </source>
</evidence>
<dbReference type="Gene3D" id="1.20.1280.50">
    <property type="match status" value="1"/>
</dbReference>
<protein>
    <submittedName>
        <fullName evidence="2">F-box protein</fullName>
    </submittedName>
</protein>
<accession>A0A7J6VSQ6</accession>
<keyword evidence="3" id="KW-1185">Reference proteome</keyword>
<feature type="domain" description="F-box" evidence="1">
    <location>
        <begin position="4"/>
        <end position="43"/>
    </location>
</feature>